<reference evidence="3" key="1">
    <citation type="submission" date="2015-07" db="EMBL/GenBank/DDBJ databases">
        <title>Draft Genome Sequence of Roseovarius tolerans EL-164, a producer of N-Acylated Alanine Methyl Esters (NAMEs).</title>
        <authorList>
            <person name="Voget S."/>
            <person name="Bruns H."/>
            <person name="Wagner-Doebler I."/>
            <person name="Schulz S."/>
            <person name="Daniel R."/>
        </authorList>
    </citation>
    <scope>NUCLEOTIDE SEQUENCE [LARGE SCALE GENOMIC DNA]</scope>
    <source>
        <strain evidence="3">EL-164</strain>
    </source>
</reference>
<keyword evidence="3" id="KW-1185">Reference proteome</keyword>
<name>A0A0L6CUF7_9RHOB</name>
<proteinExistence type="predicted"/>
<dbReference type="PATRIC" id="fig|74031.6.peg.2047"/>
<evidence type="ECO:0000313" key="3">
    <source>
        <dbReference type="Proteomes" id="UP000037046"/>
    </source>
</evidence>
<dbReference type="EMBL" id="LGVV01000024">
    <property type="protein sequence ID" value="KNX41414.1"/>
    <property type="molecule type" value="Genomic_DNA"/>
</dbReference>
<accession>A0A0L6CUF7</accession>
<dbReference type="NCBIfam" id="TIGR01244">
    <property type="entry name" value="TIGR01244 family sulfur transferase"/>
    <property type="match status" value="1"/>
</dbReference>
<sequence>MDLRKITEDFSVSPQITPEDVPAIAEAGFRAVLCNRPDGEEFGQTPYDAVADAARAAGLEVRCVPFSSGQLTQGVVEEFQTALAEMPRPVLAYCRTGTRCTMIWSLVKYDDLGADEVLRATSDAGYDMSGLVAQLDRRA</sequence>
<dbReference type="InterPro" id="IPR029021">
    <property type="entry name" value="Prot-tyrosine_phosphatase-like"/>
</dbReference>
<organism evidence="2 3">
    <name type="scientific">Roseovarius tolerans</name>
    <dbReference type="NCBI Taxonomy" id="74031"/>
    <lineage>
        <taxon>Bacteria</taxon>
        <taxon>Pseudomonadati</taxon>
        <taxon>Pseudomonadota</taxon>
        <taxon>Alphaproteobacteria</taxon>
        <taxon>Rhodobacterales</taxon>
        <taxon>Roseobacteraceae</taxon>
        <taxon>Roseovarius</taxon>
    </lineage>
</organism>
<dbReference type="EC" id="3.-.-.-" evidence="2"/>
<dbReference type="OrthoDB" id="9805710at2"/>
<dbReference type="AlphaFoldDB" id="A0A0L6CUF7"/>
<dbReference type="SUPFAM" id="SSF52799">
    <property type="entry name" value="(Phosphotyrosine protein) phosphatases II"/>
    <property type="match status" value="1"/>
</dbReference>
<dbReference type="GO" id="GO:0016787">
    <property type="term" value="F:hydrolase activity"/>
    <property type="evidence" value="ECO:0007669"/>
    <property type="project" value="UniProtKB-KW"/>
</dbReference>
<dbReference type="STRING" id="74031.SAMN04488077_10481"/>
<evidence type="ECO:0000259" key="1">
    <source>
        <dbReference type="Pfam" id="PF04273"/>
    </source>
</evidence>
<comment type="caution">
    <text evidence="2">The sequence shown here is derived from an EMBL/GenBank/DDBJ whole genome shotgun (WGS) entry which is preliminary data.</text>
</comment>
<dbReference type="Proteomes" id="UP000037046">
    <property type="component" value="Unassembled WGS sequence"/>
</dbReference>
<dbReference type="RefSeq" id="WP_050662924.1">
    <property type="nucleotide sequence ID" value="NZ_CP118494.1"/>
</dbReference>
<keyword evidence="2" id="KW-0378">Hydrolase</keyword>
<protein>
    <submittedName>
        <fullName evidence="2">Beta-lactamase hydrolase-like protein</fullName>
        <ecNumber evidence="2">3.-.-.-</ecNumber>
    </submittedName>
</protein>
<evidence type="ECO:0000313" key="2">
    <source>
        <dbReference type="EMBL" id="KNX41414.1"/>
    </source>
</evidence>
<gene>
    <name evidence="2" type="primary">blh_2</name>
    <name evidence="2" type="ORF">ROTO_20090</name>
</gene>
<dbReference type="InterPro" id="IPR005939">
    <property type="entry name" value="BLH_phosphatase-like"/>
</dbReference>
<dbReference type="Gene3D" id="3.90.190.10">
    <property type="entry name" value="Protein tyrosine phosphatase superfamily"/>
    <property type="match status" value="1"/>
</dbReference>
<dbReference type="Pfam" id="PF04273">
    <property type="entry name" value="BLH_phosphatase"/>
    <property type="match status" value="1"/>
</dbReference>
<feature type="domain" description="Beta-lactamase hydrolase-like protein phosphatase-like" evidence="1">
    <location>
        <begin position="2"/>
        <end position="107"/>
    </location>
</feature>